<dbReference type="SUPFAM" id="SSF63825">
    <property type="entry name" value="YWTD domain"/>
    <property type="match status" value="1"/>
</dbReference>
<accession>A0A6G1ILQ3</accession>
<keyword evidence="3" id="KW-1185">Reference proteome</keyword>
<evidence type="ECO:0000313" key="3">
    <source>
        <dbReference type="Proteomes" id="UP000799291"/>
    </source>
</evidence>
<feature type="chain" id="PRO_5026359918" description="YWTD domain-containing protein" evidence="1">
    <location>
        <begin position="18"/>
        <end position="349"/>
    </location>
</feature>
<organism evidence="2 3">
    <name type="scientific">Lentithecium fluviatile CBS 122367</name>
    <dbReference type="NCBI Taxonomy" id="1168545"/>
    <lineage>
        <taxon>Eukaryota</taxon>
        <taxon>Fungi</taxon>
        <taxon>Dikarya</taxon>
        <taxon>Ascomycota</taxon>
        <taxon>Pezizomycotina</taxon>
        <taxon>Dothideomycetes</taxon>
        <taxon>Pleosporomycetidae</taxon>
        <taxon>Pleosporales</taxon>
        <taxon>Massarineae</taxon>
        <taxon>Lentitheciaceae</taxon>
        <taxon>Lentithecium</taxon>
    </lineage>
</organism>
<keyword evidence="1" id="KW-0732">Signal</keyword>
<name>A0A6G1ILQ3_9PLEO</name>
<evidence type="ECO:0000313" key="2">
    <source>
        <dbReference type="EMBL" id="KAF2679167.1"/>
    </source>
</evidence>
<evidence type="ECO:0000256" key="1">
    <source>
        <dbReference type="SAM" id="SignalP"/>
    </source>
</evidence>
<gene>
    <name evidence="2" type="ORF">K458DRAFT_490827</name>
</gene>
<dbReference type="EMBL" id="MU005606">
    <property type="protein sequence ID" value="KAF2679167.1"/>
    <property type="molecule type" value="Genomic_DNA"/>
</dbReference>
<dbReference type="AlphaFoldDB" id="A0A6G1ILQ3"/>
<evidence type="ECO:0008006" key="4">
    <source>
        <dbReference type="Google" id="ProtNLM"/>
    </source>
</evidence>
<protein>
    <recommendedName>
        <fullName evidence="4">YWTD domain-containing protein</fullName>
    </recommendedName>
</protein>
<sequence>MRLSTNLLLASLSFSLAHPNKRVSQGSLYIADEGVGHRSNPVPRWRTSFRRLNPDGTNPTTLQQFGAPDQLESPVGAYALSFDPLARQFYLATGQGIVRTELDGSNPVTILKENSTSVWITSLIVHGEKLWYGTGHEGLLKRANLDGSGMEIFLNVSQGLVNRYGASYTPSYSHADGIAIDDEKGFIYWSAYSNPQDFSAHLPHGGSIRRAPLTPNTTEIEILAQDIWSPGQLRLVRNSTLYWAEAGQYTNSPRALKRAYFPPTKILQPGDAEPETLLDSNTTDLLPYKITSFAIDEKEGEEKVWVVANSDAAIMYGRVLEMGLDGSGLRLVNDNVTQIGVPVGVEYVL</sequence>
<reference evidence="2" key="1">
    <citation type="journal article" date="2020" name="Stud. Mycol.">
        <title>101 Dothideomycetes genomes: a test case for predicting lifestyles and emergence of pathogens.</title>
        <authorList>
            <person name="Haridas S."/>
            <person name="Albert R."/>
            <person name="Binder M."/>
            <person name="Bloem J."/>
            <person name="Labutti K."/>
            <person name="Salamov A."/>
            <person name="Andreopoulos B."/>
            <person name="Baker S."/>
            <person name="Barry K."/>
            <person name="Bills G."/>
            <person name="Bluhm B."/>
            <person name="Cannon C."/>
            <person name="Castanera R."/>
            <person name="Culley D."/>
            <person name="Daum C."/>
            <person name="Ezra D."/>
            <person name="Gonzalez J."/>
            <person name="Henrissat B."/>
            <person name="Kuo A."/>
            <person name="Liang C."/>
            <person name="Lipzen A."/>
            <person name="Lutzoni F."/>
            <person name="Magnuson J."/>
            <person name="Mondo S."/>
            <person name="Nolan M."/>
            <person name="Ohm R."/>
            <person name="Pangilinan J."/>
            <person name="Park H.-J."/>
            <person name="Ramirez L."/>
            <person name="Alfaro M."/>
            <person name="Sun H."/>
            <person name="Tritt A."/>
            <person name="Yoshinaga Y."/>
            <person name="Zwiers L.-H."/>
            <person name="Turgeon B."/>
            <person name="Goodwin S."/>
            <person name="Spatafora J."/>
            <person name="Crous P."/>
            <person name="Grigoriev I."/>
        </authorList>
    </citation>
    <scope>NUCLEOTIDE SEQUENCE</scope>
    <source>
        <strain evidence="2">CBS 122367</strain>
    </source>
</reference>
<proteinExistence type="predicted"/>
<feature type="signal peptide" evidence="1">
    <location>
        <begin position="1"/>
        <end position="17"/>
    </location>
</feature>
<dbReference type="Proteomes" id="UP000799291">
    <property type="component" value="Unassembled WGS sequence"/>
</dbReference>
<dbReference type="OrthoDB" id="5958943at2759"/>